<feature type="site" description="Important for catalytic activity" evidence="8">
    <location>
        <position position="225"/>
    </location>
</feature>
<dbReference type="InterPro" id="IPR036691">
    <property type="entry name" value="Endo/exonu/phosph_ase_sf"/>
</dbReference>
<feature type="binding site" evidence="7">
    <location>
        <position position="156"/>
    </location>
    <ligand>
        <name>Mg(2+)</name>
        <dbReference type="ChEBI" id="CHEBI:18420"/>
        <label>1</label>
    </ligand>
</feature>
<evidence type="ECO:0000313" key="10">
    <source>
        <dbReference type="EMBL" id="QOS39509.1"/>
    </source>
</evidence>
<keyword evidence="7" id="KW-0464">Manganese</keyword>
<evidence type="ECO:0000256" key="5">
    <source>
        <dbReference type="ARBA" id="ARBA00022842"/>
    </source>
</evidence>
<feature type="site" description="Transition state stabilizer" evidence="8">
    <location>
        <position position="156"/>
    </location>
</feature>
<dbReference type="Proteomes" id="UP000593591">
    <property type="component" value="Chromosome"/>
</dbReference>
<dbReference type="KEGG" id="trc:DYE49_03165"/>
<evidence type="ECO:0000256" key="3">
    <source>
        <dbReference type="ARBA" id="ARBA00022723"/>
    </source>
</evidence>
<dbReference type="GO" id="GO:0003677">
    <property type="term" value="F:DNA binding"/>
    <property type="evidence" value="ECO:0007669"/>
    <property type="project" value="InterPro"/>
</dbReference>
<keyword evidence="5 7" id="KW-0460">Magnesium</keyword>
<dbReference type="NCBIfam" id="TIGR00195">
    <property type="entry name" value="exoDNase_III"/>
    <property type="match status" value="1"/>
</dbReference>
<dbReference type="EMBL" id="CP031517">
    <property type="protein sequence ID" value="QOS39509.1"/>
    <property type="molecule type" value="Genomic_DNA"/>
</dbReference>
<dbReference type="GO" id="GO:0008311">
    <property type="term" value="F:double-stranded DNA 3'-5' DNA exonuclease activity"/>
    <property type="evidence" value="ECO:0007669"/>
    <property type="project" value="UniProtKB-EC"/>
</dbReference>
<dbReference type="GO" id="GO:0003906">
    <property type="term" value="F:DNA-(apurinic or apyrimidinic site) endonuclease activity"/>
    <property type="evidence" value="ECO:0007669"/>
    <property type="project" value="TreeGrafter"/>
</dbReference>
<accession>A0A7M1XIT5</accession>
<dbReference type="GO" id="GO:0008081">
    <property type="term" value="F:phosphoric diester hydrolase activity"/>
    <property type="evidence" value="ECO:0007669"/>
    <property type="project" value="TreeGrafter"/>
</dbReference>
<comment type="cofactor">
    <cofactor evidence="1">
        <name>Mn(2+)</name>
        <dbReference type="ChEBI" id="CHEBI:29035"/>
    </cofactor>
</comment>
<sequence>MRLMSFNVNSIRAYLGKNLTEQWQKYNPDVFSIEELKLTEKEHKDFPFVMDGYETYWTVSKVKKGYAGTAVMTKIKPLNVTYGLKDGKYDDEGRVITVEYEKFFYVEMYVPNSGENPAKGEKPKRLPFRMEFEADLRDYLSSLMKIKPVIVTGDLNVAHNEIDLKHPETNHLSAGFTDEEREAFGKLLDLGFVDTFRSLHPAKVKYSYWSYRFHARENNAGWRLDYFLVSKDIADKVKESYILDDCFGSDHCPVMLDIDL</sequence>
<reference evidence="10 11" key="1">
    <citation type="submission" date="2018-08" db="EMBL/GenBank/DDBJ databases">
        <title>The first complete genome of Treponema rectale (CHPAT), a commensal spirochete of the bovine rectum.</title>
        <authorList>
            <person name="Staton G.J."/>
            <person name="Clegg S.R."/>
            <person name="Carter S.D."/>
            <person name="Radford A.D."/>
            <person name="Darby A."/>
            <person name="Hall N."/>
            <person name="Birtles R.J."/>
            <person name="Evans N.J."/>
        </authorList>
    </citation>
    <scope>NUCLEOTIDE SEQUENCE [LARGE SCALE GENOMIC DNA]</scope>
    <source>
        <strain evidence="10 11">CHPA</strain>
    </source>
</reference>
<dbReference type="EC" id="3.1.11.2" evidence="10"/>
<dbReference type="PROSITE" id="PS00728">
    <property type="entry name" value="AP_NUCLEASE_F1_3"/>
    <property type="match status" value="1"/>
</dbReference>
<dbReference type="PANTHER" id="PTHR22748">
    <property type="entry name" value="AP ENDONUCLEASE"/>
    <property type="match status" value="1"/>
</dbReference>
<dbReference type="Pfam" id="PF03372">
    <property type="entry name" value="Exo_endo_phos"/>
    <property type="match status" value="1"/>
</dbReference>
<feature type="binding site" evidence="7">
    <location>
        <position position="250"/>
    </location>
    <ligand>
        <name>Mg(2+)</name>
        <dbReference type="ChEBI" id="CHEBI:18420"/>
        <label>1</label>
    </ligand>
</feature>
<evidence type="ECO:0000256" key="6">
    <source>
        <dbReference type="PIRSR" id="PIRSR604808-1"/>
    </source>
</evidence>
<evidence type="ECO:0000256" key="8">
    <source>
        <dbReference type="PIRSR" id="PIRSR604808-3"/>
    </source>
</evidence>
<comment type="cofactor">
    <cofactor evidence="7">
        <name>Mg(2+)</name>
        <dbReference type="ChEBI" id="CHEBI:18420"/>
    </cofactor>
    <cofactor evidence="7">
        <name>Mn(2+)</name>
        <dbReference type="ChEBI" id="CHEBI:29035"/>
    </cofactor>
    <text evidence="7">Probably binds two magnesium or manganese ions per subunit.</text>
</comment>
<dbReference type="PROSITE" id="PS51435">
    <property type="entry name" value="AP_NUCLEASE_F1_4"/>
    <property type="match status" value="1"/>
</dbReference>
<evidence type="ECO:0000256" key="7">
    <source>
        <dbReference type="PIRSR" id="PIRSR604808-2"/>
    </source>
</evidence>
<dbReference type="NCBIfam" id="TIGR00633">
    <property type="entry name" value="xth"/>
    <property type="match status" value="1"/>
</dbReference>
<feature type="active site" evidence="6">
    <location>
        <position position="109"/>
    </location>
</feature>
<proteinExistence type="inferred from homology"/>
<feature type="active site" description="Proton acceptor" evidence="6">
    <location>
        <position position="251"/>
    </location>
</feature>
<comment type="similarity">
    <text evidence="2">Belongs to the DNA repair enzymes AP/ExoA family.</text>
</comment>
<evidence type="ECO:0000256" key="4">
    <source>
        <dbReference type="ARBA" id="ARBA00022801"/>
    </source>
</evidence>
<dbReference type="CDD" id="cd09087">
    <property type="entry name" value="Ape1-like_AP-endo"/>
    <property type="match status" value="1"/>
</dbReference>
<dbReference type="GO" id="GO:0046872">
    <property type="term" value="F:metal ion binding"/>
    <property type="evidence" value="ECO:0007669"/>
    <property type="project" value="UniProtKB-KW"/>
</dbReference>
<dbReference type="AlphaFoldDB" id="A0A7M1XIT5"/>
<protein>
    <submittedName>
        <fullName evidence="10">Exodeoxyribonuclease III</fullName>
        <ecNumber evidence="10">3.1.11.2</ecNumber>
    </submittedName>
</protein>
<gene>
    <name evidence="10" type="primary">xth</name>
    <name evidence="10" type="ORF">DYE49_03165</name>
</gene>
<dbReference type="SUPFAM" id="SSF56219">
    <property type="entry name" value="DNase I-like"/>
    <property type="match status" value="1"/>
</dbReference>
<name>A0A7M1XIT5_9SPIR</name>
<evidence type="ECO:0000313" key="11">
    <source>
        <dbReference type="Proteomes" id="UP000593591"/>
    </source>
</evidence>
<evidence type="ECO:0000256" key="2">
    <source>
        <dbReference type="ARBA" id="ARBA00007092"/>
    </source>
</evidence>
<feature type="binding site" evidence="7">
    <location>
        <position position="154"/>
    </location>
    <ligand>
        <name>Mg(2+)</name>
        <dbReference type="ChEBI" id="CHEBI:18420"/>
        <label>1</label>
    </ligand>
</feature>
<feature type="active site" description="Proton donor/acceptor" evidence="6">
    <location>
        <position position="154"/>
    </location>
</feature>
<dbReference type="InterPro" id="IPR020848">
    <property type="entry name" value="AP_endonuclease_F1_CS"/>
</dbReference>
<keyword evidence="4 10" id="KW-0378">Hydrolase</keyword>
<feature type="site" description="Interaction with DNA substrate" evidence="8">
    <location>
        <position position="251"/>
    </location>
</feature>
<feature type="binding site" evidence="7">
    <location>
        <position position="7"/>
    </location>
    <ligand>
        <name>Mg(2+)</name>
        <dbReference type="ChEBI" id="CHEBI:18420"/>
        <label>1</label>
    </ligand>
</feature>
<dbReference type="InterPro" id="IPR005135">
    <property type="entry name" value="Endo/exonuclease/phosphatase"/>
</dbReference>
<feature type="domain" description="Endonuclease/exonuclease/phosphatase" evidence="9">
    <location>
        <begin position="4"/>
        <end position="251"/>
    </location>
</feature>
<organism evidence="10 11">
    <name type="scientific">Treponema rectale</name>
    <dbReference type="NCBI Taxonomy" id="744512"/>
    <lineage>
        <taxon>Bacteria</taxon>
        <taxon>Pseudomonadati</taxon>
        <taxon>Spirochaetota</taxon>
        <taxon>Spirochaetia</taxon>
        <taxon>Spirochaetales</taxon>
        <taxon>Treponemataceae</taxon>
        <taxon>Treponema</taxon>
    </lineage>
</organism>
<feature type="binding site" evidence="7">
    <location>
        <position position="251"/>
    </location>
    <ligand>
        <name>Mg(2+)</name>
        <dbReference type="ChEBI" id="CHEBI:18420"/>
        <label>1</label>
    </ligand>
</feature>
<dbReference type="PANTHER" id="PTHR22748:SF6">
    <property type="entry name" value="DNA-(APURINIC OR APYRIMIDINIC SITE) ENDONUCLEASE"/>
    <property type="match status" value="1"/>
</dbReference>
<dbReference type="InterPro" id="IPR004808">
    <property type="entry name" value="AP_endonuc_1"/>
</dbReference>
<keyword evidence="3 7" id="KW-0479">Metal-binding</keyword>
<dbReference type="GO" id="GO:0006284">
    <property type="term" value="P:base-excision repair"/>
    <property type="evidence" value="ECO:0007669"/>
    <property type="project" value="TreeGrafter"/>
</dbReference>
<dbReference type="Gene3D" id="3.60.10.10">
    <property type="entry name" value="Endonuclease/exonuclease/phosphatase"/>
    <property type="match status" value="1"/>
</dbReference>
<feature type="binding site" evidence="7">
    <location>
        <position position="35"/>
    </location>
    <ligand>
        <name>Mg(2+)</name>
        <dbReference type="ChEBI" id="CHEBI:18420"/>
        <label>1</label>
    </ligand>
</feature>
<evidence type="ECO:0000256" key="1">
    <source>
        <dbReference type="ARBA" id="ARBA00001936"/>
    </source>
</evidence>
<evidence type="ECO:0000259" key="9">
    <source>
        <dbReference type="Pfam" id="PF03372"/>
    </source>
</evidence>